<keyword evidence="1" id="KW-0175">Coiled coil</keyword>
<dbReference type="InterPro" id="IPR038734">
    <property type="entry name" value="YhaN_AAA"/>
</dbReference>
<dbReference type="EMBL" id="CP155447">
    <property type="protein sequence ID" value="XBH04659.1"/>
    <property type="molecule type" value="Genomic_DNA"/>
</dbReference>
<dbReference type="PANTHER" id="PTHR41259:SF1">
    <property type="entry name" value="DOUBLE-STRAND BREAK REPAIR RAD50 ATPASE, PUTATIVE-RELATED"/>
    <property type="match status" value="1"/>
</dbReference>
<dbReference type="PANTHER" id="PTHR41259">
    <property type="entry name" value="DOUBLE-STRAND BREAK REPAIR RAD50 ATPASE, PUTATIVE-RELATED"/>
    <property type="match status" value="1"/>
</dbReference>
<feature type="region of interest" description="Disordered" evidence="2">
    <location>
        <begin position="854"/>
        <end position="879"/>
    </location>
</feature>
<accession>A0AAU7CI50</accession>
<dbReference type="Pfam" id="PF13514">
    <property type="entry name" value="AAA_27"/>
    <property type="match status" value="1"/>
</dbReference>
<evidence type="ECO:0000256" key="1">
    <source>
        <dbReference type="SAM" id="Coils"/>
    </source>
</evidence>
<dbReference type="AlphaFoldDB" id="A0AAU7CI50"/>
<gene>
    <name evidence="4" type="ORF">V5E97_01200</name>
</gene>
<dbReference type="RefSeq" id="WP_406697450.1">
    <property type="nucleotide sequence ID" value="NZ_CP155447.1"/>
</dbReference>
<sequence length="1179" mass="131920">MRFLRLQLKAVGPFSGAELDLSGGQHGLHLIYGPNEAGKTSTLRALSHLLFGFPTRTADGFIHPYDQLRVGGTLSHSDGEVLEIVRRKGNKNTLRDLADAATVAPERLERFLGGVDQETFENLFGIDHARLKQAGEEIKTGQGRLGELLFAAGTGLAGLGQAKQRLQERLDALFKPRGQNQRINQALAEYRVSQDEIKRFQLPSEDWQRHDRALRDAQEQGNRLVEQTHAARRALNRMIRVRDAIPQVARLRRLQGEFEQLGDIVRLRDSFGSECREAQETLHLVVSTIEQTRTTVEELDARLAETEPRHRLLDSADAIEALKEQLGAVEKALEHRPRLENWRLENEHLAREILGKLGRSRDLDAAEELHLRADEPPMIRALGQRFTALRVQRDETRSAIAKHEEQAGRLEREQSALGTPRDVASLRRAVRAARKAGDLDARNAEARAAYDGATRQAALGLQQLPGWSGSLDDLERQAVPVEPTLVRFESDWQAVERELRLLDDQENAEAKAVKQLEAQLRALDLHQDVPTEDDLRAARQRRDEGWRLVRDAGPAPSADSVDAERGAFVAEFAPGRALADAFEQSMLRADAMGDRLRHEAERVARKAEWLAQLDAHQGTREGRSRTRRDVEDRRDRVRADWKRLVDALGVSAAEPAELRAWLRQRAEVVHRLEQARDARLAREDCEALLAEHRAAVERAMGGLSASLPDPQEGLAALLEQSEEVLEREDRASRRRETLINQIAEARADLARDQLRLQATEEELSSWRLDWSAKMARIGLEPDAAPEQAEIVLTEIQSLFEALSKRREFQSRIRGIDRDADQFAAAVATIRGQVGLDLQELSPAALARELAQRLREERDAEQRRTTLIQQRDRESQRLREAETEQVAVVARLDRLRLEAGCASTDELPEAERRSRDRARLEDDLRACEDQVIALGAGADLAQFSSEVEQADADDLGPAIAQREADVAALESELHAVKETLGAERVELARMDGGDSAAEAAEKAQTITARLQTDVILYAKLKLAAAVLNRGIEKYREKSQGPVLARASQLFADLTDGSFSRLQIDDDGDGRSLLKGVRADGRLVGVEGMSDGSHDQLYLALRLASLESWLQAHEPIPFVVDDILLNFDDRRALAALRALAELSRRTQVLFFTHHAHLFDLARKHLADDVVFIQTLPSSQTG</sequence>
<proteinExistence type="predicted"/>
<feature type="domain" description="YhaN AAA" evidence="3">
    <location>
        <begin position="1"/>
        <end position="207"/>
    </location>
</feature>
<organism evidence="4">
    <name type="scientific">Singulisphaera sp. Ch08</name>
    <dbReference type="NCBI Taxonomy" id="3120278"/>
    <lineage>
        <taxon>Bacteria</taxon>
        <taxon>Pseudomonadati</taxon>
        <taxon>Planctomycetota</taxon>
        <taxon>Planctomycetia</taxon>
        <taxon>Isosphaerales</taxon>
        <taxon>Isosphaeraceae</taxon>
        <taxon>Singulisphaera</taxon>
    </lineage>
</organism>
<reference evidence="4" key="1">
    <citation type="submission" date="2024-05" db="EMBL/GenBank/DDBJ databases">
        <title>Planctomycetes of the genus Singulisphaera possess chitinolytic capabilities.</title>
        <authorList>
            <person name="Ivanova A."/>
        </authorList>
    </citation>
    <scope>NUCLEOTIDE SEQUENCE</scope>
    <source>
        <strain evidence="4">Ch08T</strain>
    </source>
</reference>
<evidence type="ECO:0000259" key="3">
    <source>
        <dbReference type="Pfam" id="PF13514"/>
    </source>
</evidence>
<name>A0AAU7CI50_9BACT</name>
<protein>
    <submittedName>
        <fullName evidence="4">AAA family ATPase</fullName>
    </submittedName>
</protein>
<dbReference type="SUPFAM" id="SSF52540">
    <property type="entry name" value="P-loop containing nucleoside triphosphate hydrolases"/>
    <property type="match status" value="1"/>
</dbReference>
<dbReference type="InterPro" id="IPR027417">
    <property type="entry name" value="P-loop_NTPase"/>
</dbReference>
<evidence type="ECO:0000256" key="2">
    <source>
        <dbReference type="SAM" id="MobiDB-lite"/>
    </source>
</evidence>
<feature type="region of interest" description="Disordered" evidence="2">
    <location>
        <begin position="401"/>
        <end position="422"/>
    </location>
</feature>
<dbReference type="Gene3D" id="3.40.50.300">
    <property type="entry name" value="P-loop containing nucleotide triphosphate hydrolases"/>
    <property type="match status" value="2"/>
</dbReference>
<feature type="coiled-coil region" evidence="1">
    <location>
        <begin position="714"/>
        <end position="762"/>
    </location>
</feature>
<evidence type="ECO:0000313" key="4">
    <source>
        <dbReference type="EMBL" id="XBH04659.1"/>
    </source>
</evidence>
<feature type="compositionally biased region" description="Basic and acidic residues" evidence="2">
    <location>
        <begin position="401"/>
        <end position="414"/>
    </location>
</feature>